<dbReference type="Proteomes" id="UP000316614">
    <property type="component" value="Chromosome"/>
</dbReference>
<keyword evidence="3" id="KW-1185">Reference proteome</keyword>
<dbReference type="InterPro" id="IPR052043">
    <property type="entry name" value="PolySaccharide_Degr_Enz"/>
</dbReference>
<dbReference type="OrthoDB" id="6381507at2"/>
<evidence type="ECO:0000313" key="2">
    <source>
        <dbReference type="EMBL" id="QDH78526.1"/>
    </source>
</evidence>
<gene>
    <name evidence="2" type="ORF">FKX85_05570</name>
</gene>
<dbReference type="Gene3D" id="1.50.10.10">
    <property type="match status" value="1"/>
</dbReference>
<protein>
    <submittedName>
        <fullName evidence="2">Glycoside hydrolase family 88 protein</fullName>
    </submittedName>
</protein>
<dbReference type="InterPro" id="IPR012341">
    <property type="entry name" value="6hp_glycosidase-like_sf"/>
</dbReference>
<organism evidence="2 3">
    <name type="scientific">Echinicola soli</name>
    <dbReference type="NCBI Taxonomy" id="2591634"/>
    <lineage>
        <taxon>Bacteria</taxon>
        <taxon>Pseudomonadati</taxon>
        <taxon>Bacteroidota</taxon>
        <taxon>Cytophagia</taxon>
        <taxon>Cytophagales</taxon>
        <taxon>Cyclobacteriaceae</taxon>
        <taxon>Echinicola</taxon>
    </lineage>
</organism>
<dbReference type="PANTHER" id="PTHR33886:SF8">
    <property type="entry name" value="UNSATURATED RHAMNOGALACTURONAN HYDROLASE (EUROFUNG)"/>
    <property type="match status" value="1"/>
</dbReference>
<dbReference type="SUPFAM" id="SSF48208">
    <property type="entry name" value="Six-hairpin glycosidases"/>
    <property type="match status" value="1"/>
</dbReference>
<evidence type="ECO:0000256" key="1">
    <source>
        <dbReference type="ARBA" id="ARBA00022801"/>
    </source>
</evidence>
<dbReference type="AlphaFoldDB" id="A0A514CFF0"/>
<dbReference type="RefSeq" id="WP_141613782.1">
    <property type="nucleotide sequence ID" value="NZ_CP041253.1"/>
</dbReference>
<dbReference type="EMBL" id="CP041253">
    <property type="protein sequence ID" value="QDH78526.1"/>
    <property type="molecule type" value="Genomic_DNA"/>
</dbReference>
<dbReference type="InterPro" id="IPR008928">
    <property type="entry name" value="6-hairpin_glycosidase_sf"/>
</dbReference>
<dbReference type="GO" id="GO:0016787">
    <property type="term" value="F:hydrolase activity"/>
    <property type="evidence" value="ECO:0007669"/>
    <property type="project" value="UniProtKB-KW"/>
</dbReference>
<dbReference type="InterPro" id="IPR010905">
    <property type="entry name" value="Glyco_hydro_88"/>
</dbReference>
<evidence type="ECO:0000313" key="3">
    <source>
        <dbReference type="Proteomes" id="UP000316614"/>
    </source>
</evidence>
<accession>A0A514CFF0</accession>
<dbReference type="GO" id="GO:0005975">
    <property type="term" value="P:carbohydrate metabolic process"/>
    <property type="evidence" value="ECO:0007669"/>
    <property type="project" value="InterPro"/>
</dbReference>
<keyword evidence="1 2" id="KW-0378">Hydrolase</keyword>
<proteinExistence type="predicted"/>
<sequence length="407" mass="45939">MKKNIINYKLILGAAIVLFSCGGKKENSQEQAEAAPAMEEKWSVRLANSDIIRFEDWIVEDPYWGYHEGLVCKSMLDMWHYTGDDKYFNFVKGFGNNIIEGDGTIKTYKMEIYNIDNINSGKVLIPLYEKTGEERFRIALDTLIKQLEEHPRVSDGGFWHKKKYPHQVWLDGLYMAGPFLAAYGAAFDQPAYMDDATAQLIAAYEVLFNPEKHLLYHGWDESREQDWADKETGLSANFWSRGMGWYVMAIVDVLDYLPADHPHRSKLIEMANSIAVGIADFQDPATGAWYQVTDQGSREGNYLEASGTGMFVYFLYKGVRKGYLPKSYIATANKGYEGLVNEFFKVDEDGSVSVTDVCSVAGLGGDGNRDGSFEYYISELVKDNDPKGTAPAIMASIEHERSSEENQ</sequence>
<dbReference type="PANTHER" id="PTHR33886">
    <property type="entry name" value="UNSATURATED RHAMNOGALACTURONAN HYDROLASE (EUROFUNG)"/>
    <property type="match status" value="1"/>
</dbReference>
<reference evidence="2 3" key="1">
    <citation type="submission" date="2019-06" db="EMBL/GenBank/DDBJ databases">
        <title>Echinicola alkalisoli sp. nov. isolated from saline soil.</title>
        <authorList>
            <person name="Sun J.-Q."/>
            <person name="Xu L."/>
        </authorList>
    </citation>
    <scope>NUCLEOTIDE SEQUENCE [LARGE SCALE GENOMIC DNA]</scope>
    <source>
        <strain evidence="2 3">LN3S3</strain>
    </source>
</reference>
<dbReference type="Pfam" id="PF07470">
    <property type="entry name" value="Glyco_hydro_88"/>
    <property type="match status" value="1"/>
</dbReference>
<dbReference type="PROSITE" id="PS51257">
    <property type="entry name" value="PROKAR_LIPOPROTEIN"/>
    <property type="match status" value="1"/>
</dbReference>
<name>A0A514CFF0_9BACT</name>
<dbReference type="KEGG" id="echi:FKX85_05570"/>